<dbReference type="NCBIfam" id="NF047619">
    <property type="entry name" value="NADase_discoid"/>
    <property type="match status" value="1"/>
</dbReference>
<comment type="caution">
    <text evidence="2">The sequence shown here is derived from an EMBL/GenBank/DDBJ whole genome shotgun (WGS) entry which is preliminary data.</text>
</comment>
<accession>A0AA94PVT3</accession>
<dbReference type="Pfam" id="PF25302">
    <property type="entry name" value="NADase_transloc"/>
    <property type="match status" value="1"/>
</dbReference>
<evidence type="ECO:0000313" key="2">
    <source>
        <dbReference type="EMBL" id="TDT91796.1"/>
    </source>
</evidence>
<gene>
    <name evidence="2" type="ORF">EDC59_101198</name>
</gene>
<evidence type="ECO:0000259" key="1">
    <source>
        <dbReference type="Pfam" id="PF25302"/>
    </source>
</evidence>
<dbReference type="SUPFAM" id="SSF49785">
    <property type="entry name" value="Galactose-binding domain-like"/>
    <property type="match status" value="1"/>
</dbReference>
<name>A0AA94PVT3_9BACT</name>
<dbReference type="InterPro" id="IPR008979">
    <property type="entry name" value="Galactose-bd-like_sf"/>
</dbReference>
<dbReference type="EMBL" id="SOBK01000001">
    <property type="protein sequence ID" value="TDT91796.1"/>
    <property type="molecule type" value="Genomic_DNA"/>
</dbReference>
<organism evidence="2 3">
    <name type="scientific">Pseudodesulfovibrio indicus</name>
    <dbReference type="NCBI Taxonomy" id="1716143"/>
    <lineage>
        <taxon>Bacteria</taxon>
        <taxon>Pseudomonadati</taxon>
        <taxon>Thermodesulfobacteriota</taxon>
        <taxon>Desulfovibrionia</taxon>
        <taxon>Desulfovibrionales</taxon>
        <taxon>Desulfovibrionaceae</taxon>
    </lineage>
</organism>
<proteinExistence type="predicted"/>
<dbReference type="Gene3D" id="2.60.120.260">
    <property type="entry name" value="Galactose-binding domain-like"/>
    <property type="match status" value="1"/>
</dbReference>
<evidence type="ECO:0000313" key="3">
    <source>
        <dbReference type="Proteomes" id="UP000295506"/>
    </source>
</evidence>
<reference evidence="2 3" key="1">
    <citation type="submission" date="2019-03" db="EMBL/GenBank/DDBJ databases">
        <title>Genomic Encyclopedia of Type Strains, Phase IV (KMG-IV): sequencing the most valuable type-strain genomes for metagenomic binning, comparative biology and taxonomic classification.</title>
        <authorList>
            <person name="Goeker M."/>
        </authorList>
    </citation>
    <scope>NUCLEOTIDE SEQUENCE [LARGE SCALE GENOMIC DNA]</scope>
    <source>
        <strain evidence="2 3">DSM 101483</strain>
    </source>
</reference>
<dbReference type="InterPro" id="IPR057561">
    <property type="entry name" value="NADase_transloc"/>
</dbReference>
<protein>
    <recommendedName>
        <fullName evidence="1">NAD glycohydrolase translocation F5/8 type C domain-containing protein</fullName>
    </recommendedName>
</protein>
<dbReference type="RefSeq" id="WP_133987022.1">
    <property type="nucleotide sequence ID" value="NZ_SOBK01000001.1"/>
</dbReference>
<dbReference type="AlphaFoldDB" id="A0AA94PVT3"/>
<dbReference type="Proteomes" id="UP000295506">
    <property type="component" value="Unassembled WGS sequence"/>
</dbReference>
<sequence length="315" mass="35354">MRGVRPHILLIVVLAVLLWSGAGWALDVDVKVSSFKMDLGLEYAPGNLMDGDPATAWAGGSISSGEGQWMEFSFGMPVRVTRLGVYNGHQGEGQFDKFRRIRSGRVVYPDGTEFPFWLRDEKGEQIIECPGKPYKSLRIVVDTVFPEGAPLARMKLAVSEIKLYLTLMSLPDGAPAGADFTPGPPPVDTVNPVPDEIKELLRTFYVLQTSLDEDYAQLFAPHVRDRFDFQFEVFKEMQRQRGTYRVLRTAMVDPSGLGFELVYLDKDVAEVRVFGSYRVQVANLDENLTEDSVFVLMKGTEGWKILELDGQEDLF</sequence>
<feature type="domain" description="NAD glycohydrolase translocation F5/8 type C" evidence="1">
    <location>
        <begin position="34"/>
        <end position="144"/>
    </location>
</feature>